<keyword evidence="5 6" id="KW-0482">Metalloprotease</keyword>
<proteinExistence type="inferred from homology"/>
<dbReference type="RefSeq" id="WP_345332636.1">
    <property type="nucleotide sequence ID" value="NZ_BAABJZ010000004.1"/>
</dbReference>
<feature type="transmembrane region" description="Helical" evidence="7">
    <location>
        <begin position="20"/>
        <end position="43"/>
    </location>
</feature>
<reference evidence="10" key="1">
    <citation type="journal article" date="2019" name="Int. J. Syst. Evol. Microbiol.">
        <title>The Global Catalogue of Microorganisms (GCM) 10K type strain sequencing project: providing services to taxonomists for standard genome sequencing and annotation.</title>
        <authorList>
            <consortium name="The Broad Institute Genomics Platform"/>
            <consortium name="The Broad Institute Genome Sequencing Center for Infectious Disease"/>
            <person name="Wu L."/>
            <person name="Ma J."/>
        </authorList>
    </citation>
    <scope>NUCLEOTIDE SEQUENCE [LARGE SCALE GENOMIC DNA]</scope>
    <source>
        <strain evidence="10">JCM 18401</strain>
    </source>
</reference>
<evidence type="ECO:0000259" key="8">
    <source>
        <dbReference type="Pfam" id="PF01435"/>
    </source>
</evidence>
<keyword evidence="10" id="KW-1185">Reference proteome</keyword>
<evidence type="ECO:0000256" key="5">
    <source>
        <dbReference type="ARBA" id="ARBA00023049"/>
    </source>
</evidence>
<evidence type="ECO:0000256" key="6">
    <source>
        <dbReference type="RuleBase" id="RU003983"/>
    </source>
</evidence>
<evidence type="ECO:0000256" key="2">
    <source>
        <dbReference type="ARBA" id="ARBA00022723"/>
    </source>
</evidence>
<gene>
    <name evidence="9" type="ORF">GCM10023333_03130</name>
</gene>
<comment type="caution">
    <text evidence="9">The sequence shown here is derived from an EMBL/GenBank/DDBJ whole genome shotgun (WGS) entry which is preliminary data.</text>
</comment>
<keyword evidence="7" id="KW-1133">Transmembrane helix</keyword>
<dbReference type="EMBL" id="BAABJZ010000004">
    <property type="protein sequence ID" value="GAA4873636.1"/>
    <property type="molecule type" value="Genomic_DNA"/>
</dbReference>
<dbReference type="InterPro" id="IPR001915">
    <property type="entry name" value="Peptidase_M48"/>
</dbReference>
<keyword evidence="3 6" id="KW-0378">Hydrolase</keyword>
<dbReference type="Proteomes" id="UP001499988">
    <property type="component" value="Unassembled WGS sequence"/>
</dbReference>
<dbReference type="PANTHER" id="PTHR22726:SF1">
    <property type="entry name" value="METALLOENDOPEPTIDASE OMA1, MITOCHONDRIAL"/>
    <property type="match status" value="1"/>
</dbReference>
<keyword evidence="1 6" id="KW-0645">Protease</keyword>
<name>A0ABP9EDJ7_9GAMM</name>
<dbReference type="Gene3D" id="3.30.2010.10">
    <property type="entry name" value="Metalloproteases ('zincins'), catalytic domain"/>
    <property type="match status" value="1"/>
</dbReference>
<dbReference type="CDD" id="cd07332">
    <property type="entry name" value="M48C_Oma1_like"/>
    <property type="match status" value="1"/>
</dbReference>
<comment type="similarity">
    <text evidence="6">Belongs to the peptidase M48 family.</text>
</comment>
<comment type="cofactor">
    <cofactor evidence="6">
        <name>Zn(2+)</name>
        <dbReference type="ChEBI" id="CHEBI:29105"/>
    </cofactor>
    <text evidence="6">Binds 1 zinc ion per subunit.</text>
</comment>
<keyword evidence="4 6" id="KW-0862">Zinc</keyword>
<evidence type="ECO:0000313" key="10">
    <source>
        <dbReference type="Proteomes" id="UP001499988"/>
    </source>
</evidence>
<keyword evidence="7" id="KW-0472">Membrane</keyword>
<evidence type="ECO:0000313" key="9">
    <source>
        <dbReference type="EMBL" id="GAA4873636.1"/>
    </source>
</evidence>
<evidence type="ECO:0000256" key="7">
    <source>
        <dbReference type="SAM" id="Phobius"/>
    </source>
</evidence>
<keyword evidence="2" id="KW-0479">Metal-binding</keyword>
<keyword evidence="7" id="KW-0812">Transmembrane</keyword>
<evidence type="ECO:0000256" key="1">
    <source>
        <dbReference type="ARBA" id="ARBA00022670"/>
    </source>
</evidence>
<dbReference type="Pfam" id="PF01435">
    <property type="entry name" value="Peptidase_M48"/>
    <property type="match status" value="1"/>
</dbReference>
<sequence>MARFENRLPPENNVSPQHPLMEFSSLLAAVVVLVAVITAMLALGMHRLADQIPLEWEQSMAQAWSDDLRQASPAQTALDGLLDDLVRADPLPEGMTARATLIESEQINAFAGLGGEIIVHTGLVDAMRSENGLALVLAHELAHVRERHALRQASRHLGIALVGAFLLGESANMAELAIATTELGFSREQEMDADQRALENVVRLYGHLGGTDVVFSLLGDDVFLSDWFSTHPDLARRQRSVDAAIEQYGEGGETPLRPQWFERARPTSLAP</sequence>
<dbReference type="PANTHER" id="PTHR22726">
    <property type="entry name" value="METALLOENDOPEPTIDASE OMA1"/>
    <property type="match status" value="1"/>
</dbReference>
<evidence type="ECO:0000256" key="3">
    <source>
        <dbReference type="ARBA" id="ARBA00022801"/>
    </source>
</evidence>
<dbReference type="InterPro" id="IPR051156">
    <property type="entry name" value="Mito/Outer_Membr_Metalloprot"/>
</dbReference>
<feature type="domain" description="Peptidase M48" evidence="8">
    <location>
        <begin position="97"/>
        <end position="243"/>
    </location>
</feature>
<accession>A0ABP9EDJ7</accession>
<protein>
    <recommendedName>
        <fullName evidence="8">Peptidase M48 domain-containing protein</fullName>
    </recommendedName>
</protein>
<organism evidence="9 10">
    <name type="scientific">Ferrimonas pelagia</name>
    <dbReference type="NCBI Taxonomy" id="1177826"/>
    <lineage>
        <taxon>Bacteria</taxon>
        <taxon>Pseudomonadati</taxon>
        <taxon>Pseudomonadota</taxon>
        <taxon>Gammaproteobacteria</taxon>
        <taxon>Alteromonadales</taxon>
        <taxon>Ferrimonadaceae</taxon>
        <taxon>Ferrimonas</taxon>
    </lineage>
</organism>
<evidence type="ECO:0000256" key="4">
    <source>
        <dbReference type="ARBA" id="ARBA00022833"/>
    </source>
</evidence>